<keyword evidence="2" id="KW-1185">Reference proteome</keyword>
<protein>
    <recommendedName>
        <fullName evidence="3">HNH nuclease domain-containing protein</fullName>
    </recommendedName>
</protein>
<dbReference type="KEGG" id="senf:GJR95_28655"/>
<dbReference type="Proteomes" id="UP000464577">
    <property type="component" value="Chromosome"/>
</dbReference>
<name>A0A6P1W360_9BACT</name>
<evidence type="ECO:0000313" key="2">
    <source>
        <dbReference type="Proteomes" id="UP000464577"/>
    </source>
</evidence>
<evidence type="ECO:0008006" key="3">
    <source>
        <dbReference type="Google" id="ProtNLM"/>
    </source>
</evidence>
<sequence>MLFYLPYINHDVEKLHELLVFFFEKVRDDNPNTFNRTILFPDWYSDTANRLLGLEDKLRIFIETFDRASQLNIIQSFFAANDIEYLFSNKMDIHLNQLEIPTALDFPTLQIFLNDLFVPLYSGQLSSKDTTFTKKIHNQNFYNHYHTLRNFAIEDRGMFTICPYCGIEGLKMVESEGRPDYDHLLPKGDSLFVFSAVNLRNLSPIGLICNGLKDTKHLLYSDDDRLLRTIAFYPYTNAPDPYLSCNFQLTCLEYPTLRSGGKWQLNIAPTNAGDTIFAEKIETWNRVFNIQNRYAEYIGDKGYVMIGSLIEKMSVTENEANIRNKIQERVDTDLDLVYPLLAAFEGLLPKRLFYQWALAEINFLTDLVNAKKSPISTTPLLPGFDDLDFEY</sequence>
<dbReference type="AlphaFoldDB" id="A0A6P1W360"/>
<proteinExistence type="predicted"/>
<evidence type="ECO:0000313" key="1">
    <source>
        <dbReference type="EMBL" id="QHV98732.1"/>
    </source>
</evidence>
<dbReference type="EMBL" id="CP045997">
    <property type="protein sequence ID" value="QHV98732.1"/>
    <property type="molecule type" value="Genomic_DNA"/>
</dbReference>
<reference evidence="1 2" key="1">
    <citation type="submission" date="2019-11" db="EMBL/GenBank/DDBJ databases">
        <title>Spirosoma endbachense sp. nov., isolated from a natural salt meadow.</title>
        <authorList>
            <person name="Rojas J."/>
            <person name="Ambika Manirajan B."/>
            <person name="Ratering S."/>
            <person name="Suarez C."/>
            <person name="Geissler-Plaum R."/>
            <person name="Schnell S."/>
        </authorList>
    </citation>
    <scope>NUCLEOTIDE SEQUENCE [LARGE SCALE GENOMIC DNA]</scope>
    <source>
        <strain evidence="1 2">I-24</strain>
    </source>
</reference>
<organism evidence="1 2">
    <name type="scientific">Spirosoma endbachense</name>
    <dbReference type="NCBI Taxonomy" id="2666025"/>
    <lineage>
        <taxon>Bacteria</taxon>
        <taxon>Pseudomonadati</taxon>
        <taxon>Bacteroidota</taxon>
        <taxon>Cytophagia</taxon>
        <taxon>Cytophagales</taxon>
        <taxon>Cytophagaceae</taxon>
        <taxon>Spirosoma</taxon>
    </lineage>
</organism>
<accession>A0A6P1W360</accession>
<gene>
    <name evidence="1" type="ORF">GJR95_28655</name>
</gene>
<dbReference type="RefSeq" id="WP_162389141.1">
    <property type="nucleotide sequence ID" value="NZ_CP045997.1"/>
</dbReference>